<feature type="signal peptide" evidence="1">
    <location>
        <begin position="1"/>
        <end position="25"/>
    </location>
</feature>
<proteinExistence type="predicted"/>
<sequence>MQAHDSTVFWVAMLFNALLNGQVEKLPTYLPSITYCDESAKFVWYDEKPGAMGKPPPVAAPASLAGLRPPYTPEELALGSLGPFPPLEADPPRAIVLYTNRGETEKWTASLGAPAALGNWGIVALQVALNGAGHIARNCEGSWDWPIGQLRTPQSTTASMTTIASRPSKCRHQITRATLWQQQAWATEDQIHIFQPISKVYFVPQVGRSFDRAPETHLAA</sequence>
<evidence type="ECO:0000313" key="3">
    <source>
        <dbReference type="Proteomes" id="UP001391051"/>
    </source>
</evidence>
<gene>
    <name evidence="2" type="ORF">PG986_011869</name>
</gene>
<dbReference type="RefSeq" id="XP_066694787.1">
    <property type="nucleotide sequence ID" value="XM_066848091.1"/>
</dbReference>
<keyword evidence="1" id="KW-0732">Signal</keyword>
<reference evidence="2 3" key="1">
    <citation type="submission" date="2023-01" db="EMBL/GenBank/DDBJ databases">
        <title>Analysis of 21 Apiospora genomes using comparative genomics revels a genus with tremendous synthesis potential of carbohydrate active enzymes and secondary metabolites.</title>
        <authorList>
            <person name="Sorensen T."/>
        </authorList>
    </citation>
    <scope>NUCLEOTIDE SEQUENCE [LARGE SCALE GENOMIC DNA]</scope>
    <source>
        <strain evidence="2 3">CBS 24483</strain>
    </source>
</reference>
<keyword evidence="3" id="KW-1185">Reference proteome</keyword>
<dbReference type="EMBL" id="JAQQWE010000008">
    <property type="protein sequence ID" value="KAK7942756.1"/>
    <property type="molecule type" value="Genomic_DNA"/>
</dbReference>
<comment type="caution">
    <text evidence="2">The sequence shown here is derived from an EMBL/GenBank/DDBJ whole genome shotgun (WGS) entry which is preliminary data.</text>
</comment>
<name>A0ABR1PZG9_9PEZI</name>
<dbReference type="Proteomes" id="UP001391051">
    <property type="component" value="Unassembled WGS sequence"/>
</dbReference>
<accession>A0ABR1PZG9</accession>
<feature type="chain" id="PRO_5045876335" evidence="1">
    <location>
        <begin position="26"/>
        <end position="220"/>
    </location>
</feature>
<protein>
    <submittedName>
        <fullName evidence="2">Uncharacterized protein</fullName>
    </submittedName>
</protein>
<organism evidence="2 3">
    <name type="scientific">Apiospora aurea</name>
    <dbReference type="NCBI Taxonomy" id="335848"/>
    <lineage>
        <taxon>Eukaryota</taxon>
        <taxon>Fungi</taxon>
        <taxon>Dikarya</taxon>
        <taxon>Ascomycota</taxon>
        <taxon>Pezizomycotina</taxon>
        <taxon>Sordariomycetes</taxon>
        <taxon>Xylariomycetidae</taxon>
        <taxon>Amphisphaeriales</taxon>
        <taxon>Apiosporaceae</taxon>
        <taxon>Apiospora</taxon>
    </lineage>
</organism>
<evidence type="ECO:0000313" key="2">
    <source>
        <dbReference type="EMBL" id="KAK7942756.1"/>
    </source>
</evidence>
<dbReference type="GeneID" id="92081153"/>
<evidence type="ECO:0000256" key="1">
    <source>
        <dbReference type="SAM" id="SignalP"/>
    </source>
</evidence>